<dbReference type="GO" id="GO:0016747">
    <property type="term" value="F:acyltransferase activity, transferring groups other than amino-acyl groups"/>
    <property type="evidence" value="ECO:0007669"/>
    <property type="project" value="InterPro"/>
</dbReference>
<dbReference type="InterPro" id="IPR000182">
    <property type="entry name" value="GNAT_dom"/>
</dbReference>
<protein>
    <recommendedName>
        <fullName evidence="1">N-acetyltransferase domain-containing protein</fullName>
    </recommendedName>
</protein>
<comment type="caution">
    <text evidence="2">The sequence shown here is derived from an EMBL/GenBank/DDBJ whole genome shotgun (WGS) entry which is preliminary data.</text>
</comment>
<evidence type="ECO:0000259" key="1">
    <source>
        <dbReference type="PROSITE" id="PS51186"/>
    </source>
</evidence>
<dbReference type="Pfam" id="PF00583">
    <property type="entry name" value="Acetyltransf_1"/>
    <property type="match status" value="1"/>
</dbReference>
<dbReference type="EMBL" id="BLZR01000001">
    <property type="protein sequence ID" value="GFP75476.1"/>
    <property type="molecule type" value="Genomic_DNA"/>
</dbReference>
<evidence type="ECO:0000313" key="3">
    <source>
        <dbReference type="Proteomes" id="UP000580568"/>
    </source>
</evidence>
<dbReference type="SUPFAM" id="SSF55729">
    <property type="entry name" value="Acyl-CoA N-acyltransferases (Nat)"/>
    <property type="match status" value="1"/>
</dbReference>
<dbReference type="Proteomes" id="UP000580568">
    <property type="component" value="Unassembled WGS sequence"/>
</dbReference>
<organism evidence="2 3">
    <name type="scientific">Clostridium fungisolvens</name>
    <dbReference type="NCBI Taxonomy" id="1604897"/>
    <lineage>
        <taxon>Bacteria</taxon>
        <taxon>Bacillati</taxon>
        <taxon>Bacillota</taxon>
        <taxon>Clostridia</taxon>
        <taxon>Eubacteriales</taxon>
        <taxon>Clostridiaceae</taxon>
        <taxon>Clostridium</taxon>
    </lineage>
</organism>
<gene>
    <name evidence="2" type="ORF">bsdtw1_01556</name>
</gene>
<dbReference type="CDD" id="cd04301">
    <property type="entry name" value="NAT_SF"/>
    <property type="match status" value="1"/>
</dbReference>
<accession>A0A6V8SFI2</accession>
<dbReference type="AlphaFoldDB" id="A0A6V8SFI2"/>
<sequence length="288" mass="33247">MNNVIKRPYRRLADFMKVYQFMIDNYSVDWKNGAPATFFEYAQMLFWTDNSQSHRNAIWEDKGEIVGFCFYESQIGKAFFNLKEGYEKLIPEMIEHAEQRLSNDGGSLELSLFMSQKNVIEVAKNMGYEKTNEWKYGIYDFSKGPLNYQLPEGFFFEEPGKQDMKKKIEAFWRGFDHDTEPEGGVERGYNLMSAPYATPELDVVIKNSRGEYVCCAGMWMVPENNLAYLEPLATVPEYRKMGLASAALSELYRRTVALGATHMTGGGNGFYFAISFEPLVKWSSWKKI</sequence>
<keyword evidence="3" id="KW-1185">Reference proteome</keyword>
<name>A0A6V8SFI2_9CLOT</name>
<reference evidence="2 3" key="1">
    <citation type="submission" date="2020-07" db="EMBL/GenBank/DDBJ databases">
        <title>A new beta-1,3-glucan-decomposing anaerobic bacterium isolated from anoxic soil subjected to biological soil disinfestation.</title>
        <authorList>
            <person name="Ueki A."/>
            <person name="Tonouchi A."/>
        </authorList>
    </citation>
    <scope>NUCLEOTIDE SEQUENCE [LARGE SCALE GENOMIC DNA]</scope>
    <source>
        <strain evidence="2 3">TW1</strain>
    </source>
</reference>
<dbReference type="InterPro" id="IPR016181">
    <property type="entry name" value="Acyl_CoA_acyltransferase"/>
</dbReference>
<dbReference type="PROSITE" id="PS51186">
    <property type="entry name" value="GNAT"/>
    <property type="match status" value="1"/>
</dbReference>
<feature type="domain" description="N-acetyltransferase" evidence="1">
    <location>
        <begin position="159"/>
        <end position="288"/>
    </location>
</feature>
<evidence type="ECO:0000313" key="2">
    <source>
        <dbReference type="EMBL" id="GFP75476.1"/>
    </source>
</evidence>
<dbReference type="Gene3D" id="3.40.630.30">
    <property type="match status" value="1"/>
</dbReference>
<proteinExistence type="predicted"/>